<organism evidence="2 3">
    <name type="scientific">Enhygromyxa salina</name>
    <dbReference type="NCBI Taxonomy" id="215803"/>
    <lineage>
        <taxon>Bacteria</taxon>
        <taxon>Pseudomonadati</taxon>
        <taxon>Myxococcota</taxon>
        <taxon>Polyangia</taxon>
        <taxon>Nannocystales</taxon>
        <taxon>Nannocystaceae</taxon>
        <taxon>Enhygromyxa</taxon>
    </lineage>
</organism>
<evidence type="ECO:0000313" key="2">
    <source>
        <dbReference type="EMBL" id="KIG17922.1"/>
    </source>
</evidence>
<proteinExistence type="predicted"/>
<evidence type="ECO:0000313" key="3">
    <source>
        <dbReference type="Proteomes" id="UP000031599"/>
    </source>
</evidence>
<feature type="compositionally biased region" description="Polar residues" evidence="1">
    <location>
        <begin position="84"/>
        <end position="101"/>
    </location>
</feature>
<feature type="region of interest" description="Disordered" evidence="1">
    <location>
        <begin position="77"/>
        <end position="101"/>
    </location>
</feature>
<dbReference type="EMBL" id="JMCC02000017">
    <property type="protein sequence ID" value="KIG17922.1"/>
    <property type="molecule type" value="Genomic_DNA"/>
</dbReference>
<evidence type="ECO:0000256" key="1">
    <source>
        <dbReference type="SAM" id="MobiDB-lite"/>
    </source>
</evidence>
<name>A0A0C2DE41_9BACT</name>
<reference evidence="2 3" key="1">
    <citation type="submission" date="2014-12" db="EMBL/GenBank/DDBJ databases">
        <title>Genome assembly of Enhygromyxa salina DSM 15201.</title>
        <authorList>
            <person name="Sharma G."/>
            <person name="Subramanian S."/>
        </authorList>
    </citation>
    <scope>NUCLEOTIDE SEQUENCE [LARGE SCALE GENOMIC DNA]</scope>
    <source>
        <strain evidence="2 3">DSM 15201</strain>
    </source>
</reference>
<dbReference type="AlphaFoldDB" id="A0A0C2DE41"/>
<comment type="caution">
    <text evidence="2">The sequence shown here is derived from an EMBL/GenBank/DDBJ whole genome shotgun (WGS) entry which is preliminary data.</text>
</comment>
<accession>A0A0C2DE41</accession>
<gene>
    <name evidence="2" type="ORF">DB30_02350</name>
</gene>
<protein>
    <submittedName>
        <fullName evidence="2">Uncharacterized protein</fullName>
    </submittedName>
</protein>
<dbReference type="Proteomes" id="UP000031599">
    <property type="component" value="Unassembled WGS sequence"/>
</dbReference>
<sequence length="101" mass="10932">MVLARPATRRAGFMRSASRWIHIAHARGWPGARGGGRALLGTRTIDKRARVPKGRRQSRSAGRFRVVSEGCPIPSASRAASRPLISSTPPMLATTRNCSRA</sequence>